<evidence type="ECO:0000313" key="1">
    <source>
        <dbReference type="EMBL" id="KAG5277315.1"/>
    </source>
</evidence>
<comment type="caution">
    <text evidence="1">The sequence shown here is derived from an EMBL/GenBank/DDBJ whole genome shotgun (WGS) entry which is preliminary data.</text>
</comment>
<evidence type="ECO:0000313" key="2">
    <source>
        <dbReference type="Proteomes" id="UP000823561"/>
    </source>
</evidence>
<dbReference type="AlphaFoldDB" id="A0AAV6GR46"/>
<dbReference type="EMBL" id="JADWDJ010000008">
    <property type="protein sequence ID" value="KAG5277315.1"/>
    <property type="molecule type" value="Genomic_DNA"/>
</dbReference>
<reference evidence="1" key="1">
    <citation type="submission" date="2020-10" db="EMBL/GenBank/DDBJ databases">
        <title>Chromosome-scale genome assembly of the Allis shad, Alosa alosa.</title>
        <authorList>
            <person name="Margot Z."/>
            <person name="Christophe K."/>
            <person name="Cabau C."/>
            <person name="Louis A."/>
            <person name="Berthelot C."/>
            <person name="Parey E."/>
            <person name="Roest Crollius H."/>
            <person name="Montfort J."/>
            <person name="Robinson-Rechavi M."/>
            <person name="Bucao C."/>
            <person name="Bouchez O."/>
            <person name="Gislard M."/>
            <person name="Lluch J."/>
            <person name="Milhes M."/>
            <person name="Lampietro C."/>
            <person name="Lopez Roques C."/>
            <person name="Donnadieu C."/>
            <person name="Braasch I."/>
            <person name="Desvignes T."/>
            <person name="Postlethwait J."/>
            <person name="Bobe J."/>
            <person name="Guiguen Y."/>
        </authorList>
    </citation>
    <scope>NUCLEOTIDE SEQUENCE</scope>
    <source>
        <strain evidence="1">M-15738</strain>
        <tissue evidence="1">Blood</tissue>
    </source>
</reference>
<dbReference type="Proteomes" id="UP000823561">
    <property type="component" value="Chromosome 8"/>
</dbReference>
<proteinExistence type="predicted"/>
<accession>A0AAV6GR46</accession>
<gene>
    <name evidence="1" type="ORF">AALO_G00116120</name>
</gene>
<organism evidence="1 2">
    <name type="scientific">Alosa alosa</name>
    <name type="common">allis shad</name>
    <dbReference type="NCBI Taxonomy" id="278164"/>
    <lineage>
        <taxon>Eukaryota</taxon>
        <taxon>Metazoa</taxon>
        <taxon>Chordata</taxon>
        <taxon>Craniata</taxon>
        <taxon>Vertebrata</taxon>
        <taxon>Euteleostomi</taxon>
        <taxon>Actinopterygii</taxon>
        <taxon>Neopterygii</taxon>
        <taxon>Teleostei</taxon>
        <taxon>Clupei</taxon>
        <taxon>Clupeiformes</taxon>
        <taxon>Clupeoidei</taxon>
        <taxon>Clupeidae</taxon>
        <taxon>Alosa</taxon>
    </lineage>
</organism>
<keyword evidence="2" id="KW-1185">Reference proteome</keyword>
<name>A0AAV6GR46_9TELE</name>
<protein>
    <submittedName>
        <fullName evidence="1">Uncharacterized protein</fullName>
    </submittedName>
</protein>
<sequence length="110" mass="11837">MGSAGSVVDSADTVRGWIQHHTNVANASGRTIYVKVRSPGRTDTEQIPAGSSVSFGTDKGQVTLMVYDNSSYDNFLASKTLDSDYSMIVKSSGSGFYIVRAKYGTIWQEG</sequence>